<accession>D7G1S5</accession>
<name>D7G1S5_ECTSI</name>
<evidence type="ECO:0000313" key="3">
    <source>
        <dbReference type="Proteomes" id="UP000002630"/>
    </source>
</evidence>
<sequence length="114" mass="12738">MGRLQPTVVRQKPRPEVSFDKGGSDFRCPRTFSCLGQQALSRDVYRSAGRPVFTRQDRWYVPGDKFRVHGGTPISSLGNQPTSTRTSAGRAHFGTSTRSSAMKMYALWSVGQQR</sequence>
<reference evidence="2 3" key="1">
    <citation type="journal article" date="2010" name="Nature">
        <title>The Ectocarpus genome and the independent evolution of multicellularity in brown algae.</title>
        <authorList>
            <person name="Cock J.M."/>
            <person name="Sterck L."/>
            <person name="Rouze P."/>
            <person name="Scornet D."/>
            <person name="Allen A.E."/>
            <person name="Amoutzias G."/>
            <person name="Anthouard V."/>
            <person name="Artiguenave F."/>
            <person name="Aury J.M."/>
            <person name="Badger J.H."/>
            <person name="Beszteri B."/>
            <person name="Billiau K."/>
            <person name="Bonnet E."/>
            <person name="Bothwell J.H."/>
            <person name="Bowler C."/>
            <person name="Boyen C."/>
            <person name="Brownlee C."/>
            <person name="Carrano C.J."/>
            <person name="Charrier B."/>
            <person name="Cho G.Y."/>
            <person name="Coelho S.M."/>
            <person name="Collen J."/>
            <person name="Corre E."/>
            <person name="Da Silva C."/>
            <person name="Delage L."/>
            <person name="Delaroque N."/>
            <person name="Dittami S.M."/>
            <person name="Doulbeau S."/>
            <person name="Elias M."/>
            <person name="Farnham G."/>
            <person name="Gachon C.M."/>
            <person name="Gschloessl B."/>
            <person name="Heesch S."/>
            <person name="Jabbari K."/>
            <person name="Jubin C."/>
            <person name="Kawai H."/>
            <person name="Kimura K."/>
            <person name="Kloareg B."/>
            <person name="Kupper F.C."/>
            <person name="Lang D."/>
            <person name="Le Bail A."/>
            <person name="Leblanc C."/>
            <person name="Lerouge P."/>
            <person name="Lohr M."/>
            <person name="Lopez P.J."/>
            <person name="Martens C."/>
            <person name="Maumus F."/>
            <person name="Michel G."/>
            <person name="Miranda-Saavedra D."/>
            <person name="Morales J."/>
            <person name="Moreau H."/>
            <person name="Motomura T."/>
            <person name="Nagasato C."/>
            <person name="Napoli C.A."/>
            <person name="Nelson D.R."/>
            <person name="Nyvall-Collen P."/>
            <person name="Peters A.F."/>
            <person name="Pommier C."/>
            <person name="Potin P."/>
            <person name="Poulain J."/>
            <person name="Quesneville H."/>
            <person name="Read B."/>
            <person name="Rensing S.A."/>
            <person name="Ritter A."/>
            <person name="Rousvoal S."/>
            <person name="Samanta M."/>
            <person name="Samson G."/>
            <person name="Schroeder D.C."/>
            <person name="Segurens B."/>
            <person name="Strittmatter M."/>
            <person name="Tonon T."/>
            <person name="Tregear J.W."/>
            <person name="Valentin K."/>
            <person name="von Dassow P."/>
            <person name="Yamagishi T."/>
            <person name="Van de Peer Y."/>
            <person name="Wincker P."/>
        </authorList>
    </citation>
    <scope>NUCLEOTIDE SEQUENCE [LARGE SCALE GENOMIC DNA]</scope>
    <source>
        <strain evidence="3">Ec32 / CCAP1310/4</strain>
    </source>
</reference>
<evidence type="ECO:0000256" key="1">
    <source>
        <dbReference type="SAM" id="MobiDB-lite"/>
    </source>
</evidence>
<dbReference type="EMBL" id="FN649743">
    <property type="protein sequence ID" value="CBJ48651.1"/>
    <property type="molecule type" value="Genomic_DNA"/>
</dbReference>
<feature type="compositionally biased region" description="Basic and acidic residues" evidence="1">
    <location>
        <begin position="13"/>
        <end position="22"/>
    </location>
</feature>
<dbReference type="EMBL" id="FN648663">
    <property type="protein sequence ID" value="CBJ48651.1"/>
    <property type="molecule type" value="Genomic_DNA"/>
</dbReference>
<proteinExistence type="predicted"/>
<dbReference type="OrthoDB" id="187250at2759"/>
<evidence type="ECO:0000313" key="2">
    <source>
        <dbReference type="EMBL" id="CBJ48651.1"/>
    </source>
</evidence>
<feature type="compositionally biased region" description="Polar residues" evidence="1">
    <location>
        <begin position="73"/>
        <end position="87"/>
    </location>
</feature>
<dbReference type="Proteomes" id="UP000002630">
    <property type="component" value="Linkage Group LG18"/>
</dbReference>
<gene>
    <name evidence="2" type="ORF">Esi_0046_0004</name>
</gene>
<organism evidence="2 3">
    <name type="scientific">Ectocarpus siliculosus</name>
    <name type="common">Brown alga</name>
    <name type="synonym">Conferva siliculosa</name>
    <dbReference type="NCBI Taxonomy" id="2880"/>
    <lineage>
        <taxon>Eukaryota</taxon>
        <taxon>Sar</taxon>
        <taxon>Stramenopiles</taxon>
        <taxon>Ochrophyta</taxon>
        <taxon>PX clade</taxon>
        <taxon>Phaeophyceae</taxon>
        <taxon>Ectocarpales</taxon>
        <taxon>Ectocarpaceae</taxon>
        <taxon>Ectocarpus</taxon>
    </lineage>
</organism>
<protein>
    <submittedName>
        <fullName evidence="2">Uncharacterized protein</fullName>
    </submittedName>
</protein>
<feature type="region of interest" description="Disordered" evidence="1">
    <location>
        <begin position="1"/>
        <end position="22"/>
    </location>
</feature>
<dbReference type="InParanoid" id="D7G1S5"/>
<dbReference type="AlphaFoldDB" id="D7G1S5"/>
<feature type="region of interest" description="Disordered" evidence="1">
    <location>
        <begin position="71"/>
        <end position="95"/>
    </location>
</feature>
<keyword evidence="3" id="KW-1185">Reference proteome</keyword>